<dbReference type="EMBL" id="BART01017473">
    <property type="protein sequence ID" value="GAG78154.1"/>
    <property type="molecule type" value="Genomic_DNA"/>
</dbReference>
<sequence>MTENDWISKLYIKQLSADNPPYQVDKKIHRRFDQRNNLTVGRPSWDEKLQIFTRKAPQTRSKKIRGDRDSYRLEDYSLFLSGGVTTFSMGNNINVSNRGVTSWETLG</sequence>
<organism evidence="1">
    <name type="scientific">marine sediment metagenome</name>
    <dbReference type="NCBI Taxonomy" id="412755"/>
    <lineage>
        <taxon>unclassified sequences</taxon>
        <taxon>metagenomes</taxon>
        <taxon>ecological metagenomes</taxon>
    </lineage>
</organism>
<reference evidence="1" key="1">
    <citation type="journal article" date="2014" name="Front. Microbiol.">
        <title>High frequency of phylogenetically diverse reductive dehalogenase-homologous genes in deep subseafloor sedimentary metagenomes.</title>
        <authorList>
            <person name="Kawai M."/>
            <person name="Futagami T."/>
            <person name="Toyoda A."/>
            <person name="Takaki Y."/>
            <person name="Nishi S."/>
            <person name="Hori S."/>
            <person name="Arai W."/>
            <person name="Tsubouchi T."/>
            <person name="Morono Y."/>
            <person name="Uchiyama I."/>
            <person name="Ito T."/>
            <person name="Fujiyama A."/>
            <person name="Inagaki F."/>
            <person name="Takami H."/>
        </authorList>
    </citation>
    <scope>NUCLEOTIDE SEQUENCE</scope>
    <source>
        <strain evidence="1">Expedition CK06-06</strain>
    </source>
</reference>
<accession>X1A8X9</accession>
<feature type="non-terminal residue" evidence="1">
    <location>
        <position position="107"/>
    </location>
</feature>
<dbReference type="AlphaFoldDB" id="X1A8X9"/>
<gene>
    <name evidence="1" type="ORF">S01H4_33251</name>
</gene>
<comment type="caution">
    <text evidence="1">The sequence shown here is derived from an EMBL/GenBank/DDBJ whole genome shotgun (WGS) entry which is preliminary data.</text>
</comment>
<evidence type="ECO:0000313" key="1">
    <source>
        <dbReference type="EMBL" id="GAG78154.1"/>
    </source>
</evidence>
<protein>
    <submittedName>
        <fullName evidence="1">Uncharacterized protein</fullName>
    </submittedName>
</protein>
<proteinExistence type="predicted"/>
<name>X1A8X9_9ZZZZ</name>